<feature type="region of interest" description="Disordered" evidence="4">
    <location>
        <begin position="1066"/>
        <end position="1095"/>
    </location>
</feature>
<dbReference type="PANTHER" id="PTHR45339:SF1">
    <property type="entry name" value="HYBRID SIGNAL TRANSDUCTION HISTIDINE KINASE J"/>
    <property type="match status" value="1"/>
</dbReference>
<feature type="compositionally biased region" description="Polar residues" evidence="4">
    <location>
        <begin position="514"/>
        <end position="532"/>
    </location>
</feature>
<keyword evidence="1 3" id="KW-0597">Phosphoprotein</keyword>
<evidence type="ECO:0000256" key="1">
    <source>
        <dbReference type="ARBA" id="ARBA00022553"/>
    </source>
</evidence>
<feature type="region of interest" description="Disordered" evidence="4">
    <location>
        <begin position="514"/>
        <end position="551"/>
    </location>
</feature>
<evidence type="ECO:0000313" key="6">
    <source>
        <dbReference type="EMBL" id="THH11261.1"/>
    </source>
</evidence>
<proteinExistence type="predicted"/>
<keyword evidence="7" id="KW-1185">Reference proteome</keyword>
<evidence type="ECO:0000259" key="5">
    <source>
        <dbReference type="PROSITE" id="PS50110"/>
    </source>
</evidence>
<dbReference type="InterPro" id="IPR011006">
    <property type="entry name" value="CheY-like_superfamily"/>
</dbReference>
<keyword evidence="2" id="KW-0902">Two-component regulatory system</keyword>
<dbReference type="InterPro" id="IPR001789">
    <property type="entry name" value="Sig_transdc_resp-reg_receiver"/>
</dbReference>
<dbReference type="FunFam" id="3.40.50.2300:FF:000146">
    <property type="entry name" value="Putative two-component response regulator SSK1p"/>
    <property type="match status" value="1"/>
</dbReference>
<feature type="region of interest" description="Disordered" evidence="4">
    <location>
        <begin position="325"/>
        <end position="348"/>
    </location>
</feature>
<feature type="compositionally biased region" description="Basic residues" evidence="4">
    <location>
        <begin position="601"/>
        <end position="612"/>
    </location>
</feature>
<feature type="compositionally biased region" description="Low complexity" evidence="4">
    <location>
        <begin position="1255"/>
        <end position="1265"/>
    </location>
</feature>
<dbReference type="PROSITE" id="PS50110">
    <property type="entry name" value="RESPONSE_REGULATORY"/>
    <property type="match status" value="1"/>
</dbReference>
<dbReference type="PANTHER" id="PTHR45339">
    <property type="entry name" value="HYBRID SIGNAL TRANSDUCTION HISTIDINE KINASE J"/>
    <property type="match status" value="1"/>
</dbReference>
<dbReference type="Gene3D" id="3.40.50.2300">
    <property type="match status" value="1"/>
</dbReference>
<reference evidence="6 7" key="1">
    <citation type="submission" date="2019-02" db="EMBL/GenBank/DDBJ databases">
        <title>Genome sequencing of the rare red list fungi Phellinidium pouzarii.</title>
        <authorList>
            <person name="Buettner E."/>
            <person name="Kellner H."/>
        </authorList>
    </citation>
    <scope>NUCLEOTIDE SEQUENCE [LARGE SCALE GENOMIC DNA]</scope>
    <source>
        <strain evidence="6 7">DSM 108285</strain>
    </source>
</reference>
<gene>
    <name evidence="6" type="ORF">EW145_g776</name>
</gene>
<dbReference type="OrthoDB" id="21225at2759"/>
<feature type="domain" description="Response regulatory" evidence="5">
    <location>
        <begin position="994"/>
        <end position="1145"/>
    </location>
</feature>
<name>A0A4S4LIX7_9AGAM</name>
<feature type="region of interest" description="Disordered" evidence="4">
    <location>
        <begin position="1288"/>
        <end position="1307"/>
    </location>
</feature>
<dbReference type="Proteomes" id="UP000308199">
    <property type="component" value="Unassembled WGS sequence"/>
</dbReference>
<feature type="region of interest" description="Disordered" evidence="4">
    <location>
        <begin position="1344"/>
        <end position="1386"/>
    </location>
</feature>
<feature type="compositionally biased region" description="Low complexity" evidence="4">
    <location>
        <begin position="539"/>
        <end position="551"/>
    </location>
</feature>
<organism evidence="6 7">
    <name type="scientific">Phellinidium pouzarii</name>
    <dbReference type="NCBI Taxonomy" id="167371"/>
    <lineage>
        <taxon>Eukaryota</taxon>
        <taxon>Fungi</taxon>
        <taxon>Dikarya</taxon>
        <taxon>Basidiomycota</taxon>
        <taxon>Agaricomycotina</taxon>
        <taxon>Agaricomycetes</taxon>
        <taxon>Hymenochaetales</taxon>
        <taxon>Hymenochaetaceae</taxon>
        <taxon>Phellinidium</taxon>
    </lineage>
</organism>
<evidence type="ECO:0000256" key="4">
    <source>
        <dbReference type="SAM" id="MobiDB-lite"/>
    </source>
</evidence>
<accession>A0A4S4LIX7</accession>
<feature type="region of interest" description="Disordered" evidence="4">
    <location>
        <begin position="600"/>
        <end position="634"/>
    </location>
</feature>
<comment type="caution">
    <text evidence="6">The sequence shown here is derived from an EMBL/GenBank/DDBJ whole genome shotgun (WGS) entry which is preliminary data.</text>
</comment>
<evidence type="ECO:0000256" key="3">
    <source>
        <dbReference type="PROSITE-ProRule" id="PRU00169"/>
    </source>
</evidence>
<evidence type="ECO:0000313" key="7">
    <source>
        <dbReference type="Proteomes" id="UP000308199"/>
    </source>
</evidence>
<evidence type="ECO:0000256" key="2">
    <source>
        <dbReference type="ARBA" id="ARBA00023012"/>
    </source>
</evidence>
<feature type="compositionally biased region" description="Polar residues" evidence="4">
    <location>
        <begin position="938"/>
        <end position="948"/>
    </location>
</feature>
<protein>
    <recommendedName>
        <fullName evidence="5">Response regulatory domain-containing protein</fullName>
    </recommendedName>
</protein>
<dbReference type="CDD" id="cd17546">
    <property type="entry name" value="REC_hyHK_CKI1_RcsC-like"/>
    <property type="match status" value="1"/>
</dbReference>
<feature type="compositionally biased region" description="Polar residues" evidence="4">
    <location>
        <begin position="1076"/>
        <end position="1095"/>
    </location>
</feature>
<feature type="region of interest" description="Disordered" evidence="4">
    <location>
        <begin position="1"/>
        <end position="144"/>
    </location>
</feature>
<feature type="region of interest" description="Disordered" evidence="4">
    <location>
        <begin position="1255"/>
        <end position="1279"/>
    </location>
</feature>
<sequence>MENKVLPAVRVPTVPAGEGAEDGGAGETPIVDLPPSEKFGFAWPDQSKSAISPIMPTGAGATDPESDFETSEAESQGSKDSFPAGGDNNSADHTPTNESPTSNMTPTSPPRLSRAFSMPLTSQLGHLKNPHRSADHTPAISPLALSQPPSSLRFREISLELADSVQMVVQTLLQISPPHLLDRAKEQFSACSLSVPSPSVTAMLTAMKNLNYMSANMSTFADDSRMFTSLHTTGHDPSVPPTQTLEDFDIGETLQSVGDVLSGLAAQAGVELVLFHGDVGMKHVSVRGDECGLSYALSHIIRQVLDTSQRGDTLEIGLYITTASKPKDQDAQESDEESRSSSRMSFSSPEFNGLLRCTFDVGHKFSTPDSAFTMENNPKVTASTSLFRSKPRMDTIFLRRMLARIGGTLKEDLQPHSFSPGRSCELTVTLEAGSSEYLTQPPRLSAEEEAMRQPYASMNIQLASEPSLEELSRFIESLKGKKVALHASAKGSFAHHLTSYLTAWGLDVSHMSVPTSDAWSSPDNGSDVQSVASKEDYRTSPTTTITDSPIPVEVNPMEEQFREKAVGTNPTFVLIDDDETALRQRLIQLRSEAPFNLSLRQRPKLASHHRPKSSPQIFRTKGVKSSLSSPSQPPQHPVIIHFTCLSNYKIVKDLIHAILSTPSSSSLIPEIIVLPKPAGPRRLLTALRTAIVKPIVDPFFTPIATSPMSPNGQGINPFFPFSGNSSPSQRGYRPSISPRTASSRSSKDVAELVPRLPPSPLRESDSLEYFSEAAVKLGTSPSSGLVIQSPDGQPAGIFFHPRGAVNPPNLVRNVGNLKPPGEHRRLNLSRHVTDSMESDAADRSKPLNRPATLARNRSGLTHINEDLSEHIESSSSLTSMARRIRTSTTPREDMVNPQITNTVPTPPTSLPPQTALPIDDADHTLKPEFAADARKPINSPTSPNSNRVVLSATPGGVKRSYTRRGTQDSASSAASSTTKKGKPSADGNILPPVNVLIVEDNPINQTILSTFMRKRKIKYDVAKNGLEAVAKWKAGGFHLILMDIQMPIMDGIEATKEIRSLERQAVPFPSTPPIDGQQTPSDAPSTESRSSASNQTPFRSSVIIVALTASSLQSDRVAALAAGCNDFLTKPVSLLWLNNKIIEWGSIKALQMWADLRPEVMKSISHGQVNQAKSVASRLHVPESRRASRSLSPSESKPASSGTSQIDAMRMLSKGVVLSRNSDQNEFDLSGLEAPVTLDTADNAKLLPIQSIVTESETSSGISSTPAETPLDDKGRSKSPLRLAVSREVSEEEALRTHLQDSATEASSLAERNALDRLVVLGERAINSGSISIAEVMHGDAGPDAGINFPAREGLVGPKLEEGSPMIPPGEQDNDNPVEGPPPQDK</sequence>
<feature type="compositionally biased region" description="Low complexity" evidence="4">
    <location>
        <begin position="1189"/>
        <end position="1201"/>
    </location>
</feature>
<feature type="region of interest" description="Disordered" evidence="4">
    <location>
        <begin position="931"/>
        <end position="988"/>
    </location>
</feature>
<feature type="compositionally biased region" description="Low complexity" evidence="4">
    <location>
        <begin position="716"/>
        <end position="744"/>
    </location>
</feature>
<dbReference type="SMART" id="SM00448">
    <property type="entry name" value="REC"/>
    <property type="match status" value="1"/>
</dbReference>
<dbReference type="EMBL" id="SGPK01000017">
    <property type="protein sequence ID" value="THH11261.1"/>
    <property type="molecule type" value="Genomic_DNA"/>
</dbReference>
<feature type="modified residue" description="4-aspartylphosphate" evidence="3">
    <location>
        <position position="1043"/>
    </location>
</feature>
<dbReference type="GO" id="GO:0000156">
    <property type="term" value="F:phosphorelay response regulator activity"/>
    <property type="evidence" value="ECO:0007669"/>
    <property type="project" value="UniProtKB-ARBA"/>
</dbReference>
<feature type="compositionally biased region" description="Low complexity" evidence="4">
    <location>
        <begin position="94"/>
        <end position="106"/>
    </location>
</feature>
<dbReference type="SUPFAM" id="SSF52172">
    <property type="entry name" value="CheY-like"/>
    <property type="match status" value="1"/>
</dbReference>
<feature type="region of interest" description="Disordered" evidence="4">
    <location>
        <begin position="714"/>
        <end position="759"/>
    </location>
</feature>
<feature type="region of interest" description="Disordered" evidence="4">
    <location>
        <begin position="1171"/>
        <end position="1206"/>
    </location>
</feature>
<dbReference type="Pfam" id="PF00072">
    <property type="entry name" value="Response_reg"/>
    <property type="match status" value="1"/>
</dbReference>